<organism evidence="2 3">
    <name type="scientific">Candidatus Gottesmanbacteria bacterium RIFCSPHIGHO2_01_FULL_46_14</name>
    <dbReference type="NCBI Taxonomy" id="1798380"/>
    <lineage>
        <taxon>Bacteria</taxon>
        <taxon>Candidatus Gottesmaniibacteriota</taxon>
    </lineage>
</organism>
<name>A0A1F5ZSK3_9BACT</name>
<reference evidence="2 3" key="1">
    <citation type="journal article" date="2016" name="Nat. Commun.">
        <title>Thousands of microbial genomes shed light on interconnected biogeochemical processes in an aquifer system.</title>
        <authorList>
            <person name="Anantharaman K."/>
            <person name="Brown C.T."/>
            <person name="Hug L.A."/>
            <person name="Sharon I."/>
            <person name="Castelle C.J."/>
            <person name="Probst A.J."/>
            <person name="Thomas B.C."/>
            <person name="Singh A."/>
            <person name="Wilkins M.J."/>
            <person name="Karaoz U."/>
            <person name="Brodie E.L."/>
            <person name="Williams K.H."/>
            <person name="Hubbard S.S."/>
            <person name="Banfield J.F."/>
        </authorList>
    </citation>
    <scope>NUCLEOTIDE SEQUENCE [LARGE SCALE GENOMIC DNA]</scope>
</reference>
<comment type="caution">
    <text evidence="2">The sequence shown here is derived from an EMBL/GenBank/DDBJ whole genome shotgun (WGS) entry which is preliminary data.</text>
</comment>
<protein>
    <submittedName>
        <fullName evidence="2">Uncharacterized protein</fullName>
    </submittedName>
</protein>
<dbReference type="AlphaFoldDB" id="A0A1F5ZSK3"/>
<feature type="region of interest" description="Disordered" evidence="1">
    <location>
        <begin position="68"/>
        <end position="102"/>
    </location>
</feature>
<sequence length="102" mass="11438">MSYIDNDRRLGVLGKIGARAHAFTDITETSDGFSLTISGGSKNKKKVELKVFPGERYNIKQWMEMHNADSKSLKRDPNDASLVDSNRKSDAQLPMEIQDHQG</sequence>
<accession>A0A1F5ZSK3</accession>
<evidence type="ECO:0000313" key="3">
    <source>
        <dbReference type="Proteomes" id="UP000177416"/>
    </source>
</evidence>
<evidence type="ECO:0000313" key="2">
    <source>
        <dbReference type="EMBL" id="OGG15428.1"/>
    </source>
</evidence>
<feature type="compositionally biased region" description="Basic and acidic residues" evidence="1">
    <location>
        <begin position="68"/>
        <end position="78"/>
    </location>
</feature>
<evidence type="ECO:0000256" key="1">
    <source>
        <dbReference type="SAM" id="MobiDB-lite"/>
    </source>
</evidence>
<dbReference type="EMBL" id="MFJJ01000002">
    <property type="protein sequence ID" value="OGG15428.1"/>
    <property type="molecule type" value="Genomic_DNA"/>
</dbReference>
<dbReference type="Proteomes" id="UP000177416">
    <property type="component" value="Unassembled WGS sequence"/>
</dbReference>
<proteinExistence type="predicted"/>
<gene>
    <name evidence="2" type="ORF">A2875_02355</name>
</gene>